<dbReference type="RefSeq" id="WP_117894215.1">
    <property type="nucleotide sequence ID" value="NZ_CABJCV010000004.1"/>
</dbReference>
<reference evidence="2 3" key="1">
    <citation type="submission" date="2018-08" db="EMBL/GenBank/DDBJ databases">
        <title>A genome reference for cultivated species of the human gut microbiota.</title>
        <authorList>
            <person name="Zou Y."/>
            <person name="Xue W."/>
            <person name="Luo G."/>
        </authorList>
    </citation>
    <scope>NUCLEOTIDE SEQUENCE [LARGE SCALE GENOMIC DNA]</scope>
    <source>
        <strain evidence="2 3">AF24-29</strain>
    </source>
</reference>
<keyword evidence="3" id="KW-1185">Reference proteome</keyword>
<sequence length="284" mass="31494">MNGQTVNNKATSITKAAGSAVEGKKKGNVTLKDYVVSMQSEIAKALPKVMTPERFTRIALSAISSNKKLSECTPQSFLAAMMNAAQLGLEPNTPLGQAYLIPYKNSCTFQLGYKGLIDLAYRSGEVKTIMAQTVYENDEFDFEFGLLPKLHHIPAKSNRGNPVWFYAVFKTVNGGEGFEVMSVEDVKAHAKKYSKSYSDGPWQTNFEEMAKKTVLKKALKYAPIKTEFVRQIETDETIKSTISDDMTLVPNENEIYEAEVENEYSVDPATGEVKEKVADQPSLL</sequence>
<dbReference type="Proteomes" id="UP000284178">
    <property type="component" value="Unassembled WGS sequence"/>
</dbReference>
<proteinExistence type="predicted"/>
<dbReference type="Pfam" id="PF03837">
    <property type="entry name" value="RecT"/>
    <property type="match status" value="1"/>
</dbReference>
<dbReference type="NCBIfam" id="TIGR00616">
    <property type="entry name" value="rect"/>
    <property type="match status" value="1"/>
</dbReference>
<dbReference type="InterPro" id="IPR018330">
    <property type="entry name" value="RecT_fam"/>
</dbReference>
<evidence type="ECO:0000313" key="3">
    <source>
        <dbReference type="Proteomes" id="UP000284178"/>
    </source>
</evidence>
<accession>A0A412G4J9</accession>
<dbReference type="GeneID" id="83014652"/>
<protein>
    <submittedName>
        <fullName evidence="2">Recombinase RecT</fullName>
    </submittedName>
</protein>
<dbReference type="EMBL" id="QRUP01000004">
    <property type="protein sequence ID" value="RGR75491.1"/>
    <property type="molecule type" value="Genomic_DNA"/>
</dbReference>
<dbReference type="GO" id="GO:0006259">
    <property type="term" value="P:DNA metabolic process"/>
    <property type="evidence" value="ECO:0007669"/>
    <property type="project" value="InterPro"/>
</dbReference>
<dbReference type="GO" id="GO:0003677">
    <property type="term" value="F:DNA binding"/>
    <property type="evidence" value="ECO:0007669"/>
    <property type="project" value="InterPro"/>
</dbReference>
<gene>
    <name evidence="2" type="ORF">DWY25_04445</name>
</gene>
<organism evidence="2 3">
    <name type="scientific">Holdemania filiformis</name>
    <dbReference type="NCBI Taxonomy" id="61171"/>
    <lineage>
        <taxon>Bacteria</taxon>
        <taxon>Bacillati</taxon>
        <taxon>Bacillota</taxon>
        <taxon>Erysipelotrichia</taxon>
        <taxon>Erysipelotrichales</taxon>
        <taxon>Erysipelotrichaceae</taxon>
        <taxon>Holdemania</taxon>
    </lineage>
</organism>
<feature type="region of interest" description="Disordered" evidence="1">
    <location>
        <begin position="263"/>
        <end position="284"/>
    </location>
</feature>
<evidence type="ECO:0000256" key="1">
    <source>
        <dbReference type="SAM" id="MobiDB-lite"/>
    </source>
</evidence>
<comment type="caution">
    <text evidence="2">The sequence shown here is derived from an EMBL/GenBank/DDBJ whole genome shotgun (WGS) entry which is preliminary data.</text>
</comment>
<dbReference type="AlphaFoldDB" id="A0A412G4J9"/>
<name>A0A412G4J9_9FIRM</name>
<evidence type="ECO:0000313" key="2">
    <source>
        <dbReference type="EMBL" id="RGR75491.1"/>
    </source>
</evidence>
<dbReference type="InterPro" id="IPR004590">
    <property type="entry name" value="ssDNA_annealing_RecT"/>
</dbReference>